<sequence length="109" mass="11474">MDHVAAFDAAVDSGDWEGFARRFSEDAVMVFHGVPAGPFEGRAAIAAAYAADPPDEPLEVVGPVVVDGDFLVLHFCWVDSGGTGTMRLRLDPAGLVARLEVSFDPPSDG</sequence>
<proteinExistence type="predicted"/>
<reference evidence="3" key="1">
    <citation type="journal article" date="2019" name="Int. J. Syst. Evol. Microbiol.">
        <title>The Global Catalogue of Microorganisms (GCM) 10K type strain sequencing project: providing services to taxonomists for standard genome sequencing and annotation.</title>
        <authorList>
            <consortium name="The Broad Institute Genomics Platform"/>
            <consortium name="The Broad Institute Genome Sequencing Center for Infectious Disease"/>
            <person name="Wu L."/>
            <person name="Ma J."/>
        </authorList>
    </citation>
    <scope>NUCLEOTIDE SEQUENCE [LARGE SCALE GENOMIC DNA]</scope>
    <source>
        <strain evidence="3">CGMCC 1.12477</strain>
    </source>
</reference>
<organism evidence="2 3">
    <name type="scientific">Nocardioides aestuarii</name>
    <dbReference type="NCBI Taxonomy" id="252231"/>
    <lineage>
        <taxon>Bacteria</taxon>
        <taxon>Bacillati</taxon>
        <taxon>Actinomycetota</taxon>
        <taxon>Actinomycetes</taxon>
        <taxon>Propionibacteriales</taxon>
        <taxon>Nocardioidaceae</taxon>
        <taxon>Nocardioides</taxon>
    </lineage>
</organism>
<dbReference type="Proteomes" id="UP001597351">
    <property type="component" value="Unassembled WGS sequence"/>
</dbReference>
<evidence type="ECO:0000313" key="3">
    <source>
        <dbReference type="Proteomes" id="UP001597351"/>
    </source>
</evidence>
<feature type="domain" description="SnoaL-like" evidence="1">
    <location>
        <begin position="4"/>
        <end position="78"/>
    </location>
</feature>
<protein>
    <submittedName>
        <fullName evidence="2">Nuclear transport factor 2 family protein</fullName>
    </submittedName>
</protein>
<accession>A0ABW4TM09</accession>
<dbReference type="InterPro" id="IPR032710">
    <property type="entry name" value="NTF2-like_dom_sf"/>
</dbReference>
<keyword evidence="3" id="KW-1185">Reference proteome</keyword>
<evidence type="ECO:0000313" key="2">
    <source>
        <dbReference type="EMBL" id="MFD1947555.1"/>
    </source>
</evidence>
<evidence type="ECO:0000259" key="1">
    <source>
        <dbReference type="Pfam" id="PF12680"/>
    </source>
</evidence>
<dbReference type="SUPFAM" id="SSF54427">
    <property type="entry name" value="NTF2-like"/>
    <property type="match status" value="1"/>
</dbReference>
<gene>
    <name evidence="2" type="ORF">ACFSDE_12195</name>
</gene>
<dbReference type="Pfam" id="PF12680">
    <property type="entry name" value="SnoaL_2"/>
    <property type="match status" value="1"/>
</dbReference>
<dbReference type="InterPro" id="IPR037401">
    <property type="entry name" value="SnoaL-like"/>
</dbReference>
<comment type="caution">
    <text evidence="2">The sequence shown here is derived from an EMBL/GenBank/DDBJ whole genome shotgun (WGS) entry which is preliminary data.</text>
</comment>
<dbReference type="Gene3D" id="3.10.450.50">
    <property type="match status" value="1"/>
</dbReference>
<dbReference type="EMBL" id="JBHUGD010000003">
    <property type="protein sequence ID" value="MFD1947555.1"/>
    <property type="molecule type" value="Genomic_DNA"/>
</dbReference>
<name>A0ABW4TM09_9ACTN</name>
<dbReference type="RefSeq" id="WP_379189675.1">
    <property type="nucleotide sequence ID" value="NZ_JBHUGD010000003.1"/>
</dbReference>